<keyword evidence="2" id="KW-1185">Reference proteome</keyword>
<organism evidence="1 2">
    <name type="scientific">Cuscuta epithymum</name>
    <dbReference type="NCBI Taxonomy" id="186058"/>
    <lineage>
        <taxon>Eukaryota</taxon>
        <taxon>Viridiplantae</taxon>
        <taxon>Streptophyta</taxon>
        <taxon>Embryophyta</taxon>
        <taxon>Tracheophyta</taxon>
        <taxon>Spermatophyta</taxon>
        <taxon>Magnoliopsida</taxon>
        <taxon>eudicotyledons</taxon>
        <taxon>Gunneridae</taxon>
        <taxon>Pentapetalae</taxon>
        <taxon>asterids</taxon>
        <taxon>lamiids</taxon>
        <taxon>Solanales</taxon>
        <taxon>Convolvulaceae</taxon>
        <taxon>Cuscuteae</taxon>
        <taxon>Cuscuta</taxon>
        <taxon>Cuscuta subgen. Cuscuta</taxon>
    </lineage>
</organism>
<protein>
    <submittedName>
        <fullName evidence="1">Uncharacterized protein</fullName>
    </submittedName>
</protein>
<name>A0AAV0CPI0_9ASTE</name>
<dbReference type="Proteomes" id="UP001152523">
    <property type="component" value="Unassembled WGS sequence"/>
</dbReference>
<dbReference type="EMBL" id="CAMAPF010000038">
    <property type="protein sequence ID" value="CAH9082546.1"/>
    <property type="molecule type" value="Genomic_DNA"/>
</dbReference>
<evidence type="ECO:0000313" key="1">
    <source>
        <dbReference type="EMBL" id="CAH9082546.1"/>
    </source>
</evidence>
<comment type="caution">
    <text evidence="1">The sequence shown here is derived from an EMBL/GenBank/DDBJ whole genome shotgun (WGS) entry which is preliminary data.</text>
</comment>
<dbReference type="PANTHER" id="PTHR33116:SF86">
    <property type="entry name" value="REVERSE TRANSCRIPTASE DOMAIN-CONTAINING PROTEIN"/>
    <property type="match status" value="1"/>
</dbReference>
<dbReference type="PANTHER" id="PTHR33116">
    <property type="entry name" value="REVERSE TRANSCRIPTASE ZINC-BINDING DOMAIN-CONTAINING PROTEIN-RELATED-RELATED"/>
    <property type="match status" value="1"/>
</dbReference>
<accession>A0AAV0CPI0</accession>
<proteinExistence type="predicted"/>
<dbReference type="AlphaFoldDB" id="A0AAV0CPI0"/>
<reference evidence="1" key="1">
    <citation type="submission" date="2022-07" db="EMBL/GenBank/DDBJ databases">
        <authorList>
            <person name="Macas J."/>
            <person name="Novak P."/>
            <person name="Neumann P."/>
        </authorList>
    </citation>
    <scope>NUCLEOTIDE SEQUENCE</scope>
</reference>
<sequence>MVHRIQSWNNKFLSKAGCDVLFKIVIQAMPQYMNVFLLPADLCNDIERTMNAFWWRGHAFKVKGIRWKTRGDLCSPKSKGGIGFRKLREFNIAMFGKQVWRMLRNPNSLVVGNILRVT</sequence>
<evidence type="ECO:0000313" key="2">
    <source>
        <dbReference type="Proteomes" id="UP001152523"/>
    </source>
</evidence>
<gene>
    <name evidence="1" type="ORF">CEPIT_LOCUS8147</name>
</gene>